<organism evidence="1 2">
    <name type="scientific">Glonium stellatum</name>
    <dbReference type="NCBI Taxonomy" id="574774"/>
    <lineage>
        <taxon>Eukaryota</taxon>
        <taxon>Fungi</taxon>
        <taxon>Dikarya</taxon>
        <taxon>Ascomycota</taxon>
        <taxon>Pezizomycotina</taxon>
        <taxon>Dothideomycetes</taxon>
        <taxon>Pleosporomycetidae</taxon>
        <taxon>Gloniales</taxon>
        <taxon>Gloniaceae</taxon>
        <taxon>Glonium</taxon>
    </lineage>
</organism>
<gene>
    <name evidence="1" type="ORF">AOQ84DRAFT_377342</name>
</gene>
<evidence type="ECO:0000313" key="1">
    <source>
        <dbReference type="EMBL" id="OCL07815.1"/>
    </source>
</evidence>
<proteinExistence type="predicted"/>
<protein>
    <submittedName>
        <fullName evidence="1">Uncharacterized protein</fullName>
    </submittedName>
</protein>
<sequence>MTGEDYVTSGSYHIINSINSRVIHKTSLGWSHSVYPGTKVAMSVILDSKEPAACCPRYRQNLNNPSANDEKQICSPCSWERYLDTDQRVGGAITMHLVVGIVNSKHYEGDFSRGYLLWDRWRYNEVSTVEYQWSGPSWNGVYDRYRNFYIR</sequence>
<keyword evidence="2" id="KW-1185">Reference proteome</keyword>
<dbReference type="Proteomes" id="UP000250140">
    <property type="component" value="Unassembled WGS sequence"/>
</dbReference>
<dbReference type="EMBL" id="KV749778">
    <property type="protein sequence ID" value="OCL07815.1"/>
    <property type="molecule type" value="Genomic_DNA"/>
</dbReference>
<reference evidence="1 2" key="1">
    <citation type="journal article" date="2016" name="Nat. Commun.">
        <title>Ectomycorrhizal ecology is imprinted in the genome of the dominant symbiotic fungus Cenococcum geophilum.</title>
        <authorList>
            <consortium name="DOE Joint Genome Institute"/>
            <person name="Peter M."/>
            <person name="Kohler A."/>
            <person name="Ohm R.A."/>
            <person name="Kuo A."/>
            <person name="Krutzmann J."/>
            <person name="Morin E."/>
            <person name="Arend M."/>
            <person name="Barry K.W."/>
            <person name="Binder M."/>
            <person name="Choi C."/>
            <person name="Clum A."/>
            <person name="Copeland A."/>
            <person name="Grisel N."/>
            <person name="Haridas S."/>
            <person name="Kipfer T."/>
            <person name="LaButti K."/>
            <person name="Lindquist E."/>
            <person name="Lipzen A."/>
            <person name="Maire R."/>
            <person name="Meier B."/>
            <person name="Mihaltcheva S."/>
            <person name="Molinier V."/>
            <person name="Murat C."/>
            <person name="Poggeler S."/>
            <person name="Quandt C.A."/>
            <person name="Sperisen C."/>
            <person name="Tritt A."/>
            <person name="Tisserant E."/>
            <person name="Crous P.W."/>
            <person name="Henrissat B."/>
            <person name="Nehls U."/>
            <person name="Egli S."/>
            <person name="Spatafora J.W."/>
            <person name="Grigoriev I.V."/>
            <person name="Martin F.M."/>
        </authorList>
    </citation>
    <scope>NUCLEOTIDE SEQUENCE [LARGE SCALE GENOMIC DNA]</scope>
    <source>
        <strain evidence="1 2">CBS 207.34</strain>
    </source>
</reference>
<name>A0A8E2F019_9PEZI</name>
<accession>A0A8E2F019</accession>
<dbReference type="AlphaFoldDB" id="A0A8E2F019"/>
<evidence type="ECO:0000313" key="2">
    <source>
        <dbReference type="Proteomes" id="UP000250140"/>
    </source>
</evidence>